<organism evidence="5 6">
    <name type="scientific">Zobellia barbeyronii</name>
    <dbReference type="NCBI Taxonomy" id="2748009"/>
    <lineage>
        <taxon>Bacteria</taxon>
        <taxon>Pseudomonadati</taxon>
        <taxon>Bacteroidota</taxon>
        <taxon>Flavobacteriia</taxon>
        <taxon>Flavobacteriales</taxon>
        <taxon>Flavobacteriaceae</taxon>
        <taxon>Zobellia</taxon>
    </lineage>
</organism>
<feature type="domain" description="Dienelactone hydrolase" evidence="4">
    <location>
        <begin position="140"/>
        <end position="250"/>
    </location>
</feature>
<dbReference type="InterPro" id="IPR050955">
    <property type="entry name" value="Plant_Biomass_Hydrol_Est"/>
</dbReference>
<keyword evidence="6" id="KW-1185">Reference proteome</keyword>
<dbReference type="RefSeq" id="WP_214612436.1">
    <property type="nucleotide sequence ID" value="NZ_JACATN010000004.1"/>
</dbReference>
<proteinExistence type="predicted"/>
<evidence type="ECO:0000313" key="5">
    <source>
        <dbReference type="EMBL" id="MBT2162409.1"/>
    </source>
</evidence>
<dbReference type="PANTHER" id="PTHR43037:SF5">
    <property type="entry name" value="FERULOYL ESTERASE"/>
    <property type="match status" value="1"/>
</dbReference>
<dbReference type="Pfam" id="PF01738">
    <property type="entry name" value="DLH"/>
    <property type="match status" value="1"/>
</dbReference>
<dbReference type="PROSITE" id="PS51257">
    <property type="entry name" value="PROKAR_LIPOPROTEIN"/>
    <property type="match status" value="1"/>
</dbReference>
<reference evidence="5 6" key="1">
    <citation type="submission" date="2020-06" db="EMBL/GenBank/DDBJ databases">
        <authorList>
            <person name="Isaeva M.P."/>
            <person name="Chernysheva N.Y."/>
        </authorList>
    </citation>
    <scope>NUCLEOTIDE SEQUENCE [LARGE SCALE GENOMIC DNA]</scope>
    <source>
        <strain evidence="5 6">KMM 6746</strain>
    </source>
</reference>
<sequence length="265" mass="29029">MKTIKLFIISIISVSTILISSCTSDSADEEVKVVDITFEDVDKNFSELVVNEGNNDYTLEVPDGLSWNFRVTAPETSSEKKPLFINLHGAAGGSPDAHKNTSCYLETATASINAYIISPNGGTDLWFEPINQSQVMGLTTLALKYWNIDPEKVVVTGYSNGGIGSWFFAETQPDVFSAGIPMASSYNTTNTNGDARKISTPLYVIHGENDELFPLSETQAWVDQSIEAGSTIEFVVADGLTHTELCEYASYFEDAVDWLTTSIWE</sequence>
<dbReference type="EMBL" id="JACATN010000004">
    <property type="protein sequence ID" value="MBT2162409.1"/>
    <property type="molecule type" value="Genomic_DNA"/>
</dbReference>
<dbReference type="SUPFAM" id="SSF53474">
    <property type="entry name" value="alpha/beta-Hydrolases"/>
    <property type="match status" value="1"/>
</dbReference>
<feature type="chain" id="PRO_5046503930" evidence="3">
    <location>
        <begin position="28"/>
        <end position="265"/>
    </location>
</feature>
<dbReference type="InterPro" id="IPR002925">
    <property type="entry name" value="Dienelactn_hydro"/>
</dbReference>
<keyword evidence="1 3" id="KW-0732">Signal</keyword>
<comment type="caution">
    <text evidence="5">The sequence shown here is derived from an EMBL/GenBank/DDBJ whole genome shotgun (WGS) entry which is preliminary data.</text>
</comment>
<evidence type="ECO:0000313" key="6">
    <source>
        <dbReference type="Proteomes" id="UP000740413"/>
    </source>
</evidence>
<accession>A0ABS5WG93</accession>
<protein>
    <submittedName>
        <fullName evidence="5">Prolyl oligopeptidase family serine peptidase</fullName>
    </submittedName>
</protein>
<dbReference type="Proteomes" id="UP000740413">
    <property type="component" value="Unassembled WGS sequence"/>
</dbReference>
<name>A0ABS5WG93_9FLAO</name>
<dbReference type="Gene3D" id="3.40.50.1820">
    <property type="entry name" value="alpha/beta hydrolase"/>
    <property type="match status" value="1"/>
</dbReference>
<feature type="signal peptide" evidence="3">
    <location>
        <begin position="1"/>
        <end position="27"/>
    </location>
</feature>
<dbReference type="PANTHER" id="PTHR43037">
    <property type="entry name" value="UNNAMED PRODUCT-RELATED"/>
    <property type="match status" value="1"/>
</dbReference>
<gene>
    <name evidence="5" type="ORF">HW347_14140</name>
</gene>
<evidence type="ECO:0000256" key="3">
    <source>
        <dbReference type="SAM" id="SignalP"/>
    </source>
</evidence>
<dbReference type="InterPro" id="IPR029058">
    <property type="entry name" value="AB_hydrolase_fold"/>
</dbReference>
<evidence type="ECO:0000256" key="2">
    <source>
        <dbReference type="ARBA" id="ARBA00022801"/>
    </source>
</evidence>
<reference evidence="6" key="2">
    <citation type="submission" date="2023-07" db="EMBL/GenBank/DDBJ databases">
        <title>Zobellia barbeyronii sp. nov., a new marine flavobacterium, isolated from green and red algae.</title>
        <authorList>
            <person name="Nedashkovskaya O.I."/>
            <person name="Otstavnykh N."/>
            <person name="Zhukova N."/>
            <person name="Guzev K."/>
            <person name="Chausova V."/>
            <person name="Tekutyeva L."/>
            <person name="Mikhailov V."/>
            <person name="Isaeva M."/>
        </authorList>
    </citation>
    <scope>NUCLEOTIDE SEQUENCE [LARGE SCALE GENOMIC DNA]</scope>
    <source>
        <strain evidence="6">KMM 6746</strain>
    </source>
</reference>
<evidence type="ECO:0000259" key="4">
    <source>
        <dbReference type="Pfam" id="PF01738"/>
    </source>
</evidence>
<evidence type="ECO:0000256" key="1">
    <source>
        <dbReference type="ARBA" id="ARBA00022729"/>
    </source>
</evidence>
<keyword evidence="2" id="KW-0378">Hydrolase</keyword>